<dbReference type="InterPro" id="IPR035996">
    <property type="entry name" value="4pyrrol_Methylase_sf"/>
</dbReference>
<evidence type="ECO:0000313" key="9">
    <source>
        <dbReference type="Proteomes" id="UP000253606"/>
    </source>
</evidence>
<evidence type="ECO:0000256" key="3">
    <source>
        <dbReference type="ARBA" id="ARBA00022573"/>
    </source>
</evidence>
<evidence type="ECO:0000313" key="8">
    <source>
        <dbReference type="EMBL" id="AXC14311.1"/>
    </source>
</evidence>
<dbReference type="GO" id="GO:0009236">
    <property type="term" value="P:cobalamin biosynthetic process"/>
    <property type="evidence" value="ECO:0007669"/>
    <property type="project" value="UniProtKB-UniPathway"/>
</dbReference>
<dbReference type="InterPro" id="IPR014776">
    <property type="entry name" value="4pyrrole_Mease_sub2"/>
</dbReference>
<dbReference type="OrthoDB" id="9804789at2"/>
<dbReference type="InterPro" id="IPR000878">
    <property type="entry name" value="4pyrrol_Mease"/>
</dbReference>
<feature type="domain" description="Tetrapyrrole methylase" evidence="7">
    <location>
        <begin position="12"/>
        <end position="225"/>
    </location>
</feature>
<keyword evidence="5 8" id="KW-0808">Transferase</keyword>
<keyword evidence="9" id="KW-1185">Reference proteome</keyword>
<dbReference type="GO" id="GO:0032259">
    <property type="term" value="P:methylation"/>
    <property type="evidence" value="ECO:0007669"/>
    <property type="project" value="UniProtKB-KW"/>
</dbReference>
<reference evidence="8 9" key="1">
    <citation type="journal article" date="2018" name="Front. Microbiol.">
        <title>Hydrolytic Capabilities as a Key to Environmental Success: Chitinolytic and Cellulolytic Acidobacteria From Acidic Sub-arctic Soils and Boreal Peatlands.</title>
        <authorList>
            <person name="Belova S.E."/>
            <person name="Ravin N.V."/>
            <person name="Pankratov T.A."/>
            <person name="Rakitin A.L."/>
            <person name="Ivanova A.A."/>
            <person name="Beletsky A.V."/>
            <person name="Mardanov A.V."/>
            <person name="Sinninghe Damste J.S."/>
            <person name="Dedysh S.N."/>
        </authorList>
    </citation>
    <scope>NUCLEOTIDE SEQUENCE [LARGE SCALE GENOMIC DNA]</scope>
    <source>
        <strain evidence="8 9">SBC82</strain>
    </source>
</reference>
<gene>
    <name evidence="8" type="ORF">ACPOL_5053</name>
</gene>
<dbReference type="UniPathway" id="UPA00148"/>
<keyword evidence="6" id="KW-0949">S-adenosyl-L-methionine</keyword>
<dbReference type="PROSITE" id="PS00839">
    <property type="entry name" value="SUMT_1"/>
    <property type="match status" value="1"/>
</dbReference>
<dbReference type="CDD" id="cd11646">
    <property type="entry name" value="Precorrin_3B_C17_MT"/>
    <property type="match status" value="1"/>
</dbReference>
<dbReference type="CDD" id="cd11645">
    <property type="entry name" value="Precorrin_2_C20_MT"/>
    <property type="match status" value="1"/>
</dbReference>
<dbReference type="InterPro" id="IPR006363">
    <property type="entry name" value="Cbl_synth_CobJ/CibH_dom"/>
</dbReference>
<dbReference type="AlphaFoldDB" id="A0A2Z5G5E6"/>
<dbReference type="Gene3D" id="3.30.950.10">
    <property type="entry name" value="Methyltransferase, Cobalt-precorrin-4 Transmethylase, Domain 2"/>
    <property type="match status" value="2"/>
</dbReference>
<evidence type="ECO:0000256" key="5">
    <source>
        <dbReference type="ARBA" id="ARBA00022679"/>
    </source>
</evidence>
<comment type="similarity">
    <text evidence="2">Belongs to the precorrin methyltransferase family.</text>
</comment>
<dbReference type="Pfam" id="PF00590">
    <property type="entry name" value="TP_methylase"/>
    <property type="match status" value="2"/>
</dbReference>
<dbReference type="NCBIfam" id="TIGR01467">
    <property type="entry name" value="cobI_cbiL"/>
    <property type="match status" value="1"/>
</dbReference>
<dbReference type="NCBIfam" id="TIGR01466">
    <property type="entry name" value="cobJ_cbiH"/>
    <property type="match status" value="1"/>
</dbReference>
<dbReference type="PANTHER" id="PTHR47036:SF1">
    <property type="entry name" value="COBALT-FACTOR III C(17)-METHYLTRANSFERASE-RELATED"/>
    <property type="match status" value="1"/>
</dbReference>
<dbReference type="InterPro" id="IPR051810">
    <property type="entry name" value="Precorrin_MeTrfase"/>
</dbReference>
<dbReference type="RefSeq" id="WP_114209118.1">
    <property type="nucleotide sequence ID" value="NZ_CP030840.1"/>
</dbReference>
<evidence type="ECO:0000256" key="4">
    <source>
        <dbReference type="ARBA" id="ARBA00022603"/>
    </source>
</evidence>
<dbReference type="InterPro" id="IPR012382">
    <property type="entry name" value="CobI/CbiL"/>
</dbReference>
<sequence>MSQANEAPPAGRLWGVGLGPGDPELVTVKALRILRQAQVVAYPCVRHGQSNARSIVGSELVHGQIEIPMIYPVTTEETTHPGGYEVAISEFYDEMAEQIAGHLAAGRNVAILCEGDPFFYGSYMYLHDRLAHRFATEVIPGIPAIMGAAARFGAPLARRDTPFTVLLGTLSEEILAAKLSATGAFAIMKLGRNFSKVKRAIDKAGLAEKALFIERATMAAERIVPIDEVDPDSVPYFSLILVPDGSQAQREEAINSAGWISVVGLGPGNDGWITPEAQRALLEASDLVGYHTYLNRVPERSGQRRFGSDNKVEADRARHAIALAAAGCKVCVVSSGDPGIFAMASAVLECVEQGPPSWRALDIRIVPGLSAMQAAASRVGAPLGHDFCVLSLSDRLKPWPVITQRLHAAAEADFAFALYNPISSERVWQLAEAKSIIAAYRAPDTPVVLARSVGRADERIVVTDLAHFEPSLADMQTVILIGSSTTRGIDLTDGRKLIYTPRSYAAQDTPA</sequence>
<dbReference type="SUPFAM" id="SSF53790">
    <property type="entry name" value="Tetrapyrrole methylase"/>
    <property type="match status" value="2"/>
</dbReference>
<protein>
    <submittedName>
        <fullName evidence="8">Cobalt-precorrin-2 C20-methyltransferase</fullName>
    </submittedName>
</protein>
<dbReference type="GO" id="GO:0030788">
    <property type="term" value="F:precorrin-2 C20-methyltransferase activity"/>
    <property type="evidence" value="ECO:0007669"/>
    <property type="project" value="InterPro"/>
</dbReference>
<accession>A0A2Z5G5E6</accession>
<dbReference type="EMBL" id="CP030840">
    <property type="protein sequence ID" value="AXC14311.1"/>
    <property type="molecule type" value="Genomic_DNA"/>
</dbReference>
<dbReference type="Proteomes" id="UP000253606">
    <property type="component" value="Chromosome"/>
</dbReference>
<evidence type="ECO:0000256" key="6">
    <source>
        <dbReference type="ARBA" id="ARBA00022691"/>
    </source>
</evidence>
<dbReference type="KEGG" id="abas:ACPOL_5053"/>
<evidence type="ECO:0000259" key="7">
    <source>
        <dbReference type="Pfam" id="PF00590"/>
    </source>
</evidence>
<keyword evidence="4 8" id="KW-0489">Methyltransferase</keyword>
<name>A0A2Z5G5E6_9BACT</name>
<dbReference type="NCBIfam" id="NF004647">
    <property type="entry name" value="PRK05990.1"/>
    <property type="match status" value="1"/>
</dbReference>
<organism evidence="8 9">
    <name type="scientific">Acidisarcina polymorpha</name>
    <dbReference type="NCBI Taxonomy" id="2211140"/>
    <lineage>
        <taxon>Bacteria</taxon>
        <taxon>Pseudomonadati</taxon>
        <taxon>Acidobacteriota</taxon>
        <taxon>Terriglobia</taxon>
        <taxon>Terriglobales</taxon>
        <taxon>Acidobacteriaceae</taxon>
        <taxon>Acidisarcina</taxon>
    </lineage>
</organism>
<keyword evidence="3" id="KW-0169">Cobalamin biosynthesis</keyword>
<proteinExistence type="inferred from homology"/>
<feature type="domain" description="Tetrapyrrole methylase" evidence="7">
    <location>
        <begin position="260"/>
        <end position="467"/>
    </location>
</feature>
<dbReference type="Gene3D" id="3.40.1010.10">
    <property type="entry name" value="Cobalt-precorrin-4 Transmethylase, Domain 1"/>
    <property type="match status" value="2"/>
</dbReference>
<evidence type="ECO:0000256" key="2">
    <source>
        <dbReference type="ARBA" id="ARBA00005879"/>
    </source>
</evidence>
<dbReference type="InterPro" id="IPR003043">
    <property type="entry name" value="Uropor_MeTrfase_CS"/>
</dbReference>
<dbReference type="InterPro" id="IPR014777">
    <property type="entry name" value="4pyrrole_Mease_sub1"/>
</dbReference>
<dbReference type="PANTHER" id="PTHR47036">
    <property type="entry name" value="COBALT-FACTOR III C(17)-METHYLTRANSFERASE-RELATED"/>
    <property type="match status" value="1"/>
</dbReference>
<evidence type="ECO:0000256" key="1">
    <source>
        <dbReference type="ARBA" id="ARBA00004953"/>
    </source>
</evidence>
<dbReference type="InterPro" id="IPR006364">
    <property type="entry name" value="CobI/CbiL/CobIJ_dom"/>
</dbReference>
<comment type="pathway">
    <text evidence="1">Cofactor biosynthesis; adenosylcobalamin biosynthesis.</text>
</comment>